<evidence type="ECO:0000313" key="4">
    <source>
        <dbReference type="Proteomes" id="UP001195963"/>
    </source>
</evidence>
<feature type="domain" description="Outer membrane protein beta-barrel" evidence="2">
    <location>
        <begin position="54"/>
        <end position="244"/>
    </location>
</feature>
<keyword evidence="4" id="KW-1185">Reference proteome</keyword>
<accession>A0ABS7E0B9</accession>
<dbReference type="RefSeq" id="WP_220108797.1">
    <property type="nucleotide sequence ID" value="NZ_JAHZST010000003.1"/>
</dbReference>
<dbReference type="Pfam" id="PF13505">
    <property type="entry name" value="OMP_b-brl"/>
    <property type="match status" value="1"/>
</dbReference>
<dbReference type="InterPro" id="IPR027385">
    <property type="entry name" value="Beta-barrel_OMP"/>
</dbReference>
<gene>
    <name evidence="3" type="ORF">K0625_05730</name>
</gene>
<sequence>MKPITNRSQCGAMAPDYLTLSVISVPKKRVKAPYCLLKPMKEKTGFPLFWLCLLACLLLCNSVMAADVSREIRNYYLQQILEGSDYVQDDSATHLGLEFRVKGEGDQFEIGYTSRSNWQLGFEQIALGRDNFLFSELPVLMLNEWKSLAQEVGEYEGWGAKLGYRYELTPRLSSSIHLGGFNWKQYSHNNLNQWYGEQSGLSPYGGAGLEYKLNAKASFRFNWQHFELNSDSFDDFAIRLDYRF</sequence>
<dbReference type="Gene3D" id="2.40.160.20">
    <property type="match status" value="1"/>
</dbReference>
<reference evidence="3 4" key="1">
    <citation type="submission" date="2021-07" db="EMBL/GenBank/DDBJ databases">
        <title>Shewanella sp. nov, isolated from SCS.</title>
        <authorList>
            <person name="Cao W.R."/>
        </authorList>
    </citation>
    <scope>NUCLEOTIDE SEQUENCE [LARGE SCALE GENOMIC DNA]</scope>
    <source>
        <strain evidence="3 4">NR704-98</strain>
    </source>
</reference>
<proteinExistence type="predicted"/>
<dbReference type="EMBL" id="JAHZST010000003">
    <property type="protein sequence ID" value="MBW8183158.1"/>
    <property type="molecule type" value="Genomic_DNA"/>
</dbReference>
<dbReference type="SUPFAM" id="SSF56925">
    <property type="entry name" value="OMPA-like"/>
    <property type="match status" value="1"/>
</dbReference>
<keyword evidence="1" id="KW-0732">Signal</keyword>
<comment type="caution">
    <text evidence="3">The sequence shown here is derived from an EMBL/GenBank/DDBJ whole genome shotgun (WGS) entry which is preliminary data.</text>
</comment>
<evidence type="ECO:0000313" key="3">
    <source>
        <dbReference type="EMBL" id="MBW8183158.1"/>
    </source>
</evidence>
<protein>
    <submittedName>
        <fullName evidence="3">Porin family protein</fullName>
    </submittedName>
</protein>
<evidence type="ECO:0000259" key="2">
    <source>
        <dbReference type="Pfam" id="PF13505"/>
    </source>
</evidence>
<evidence type="ECO:0000256" key="1">
    <source>
        <dbReference type="ARBA" id="ARBA00022729"/>
    </source>
</evidence>
<dbReference type="Proteomes" id="UP001195963">
    <property type="component" value="Unassembled WGS sequence"/>
</dbReference>
<name>A0ABS7E0B9_9GAMM</name>
<dbReference type="InterPro" id="IPR011250">
    <property type="entry name" value="OMP/PagP_B-barrel"/>
</dbReference>
<organism evidence="3 4">
    <name type="scientific">Shewanella nanhaiensis</name>
    <dbReference type="NCBI Taxonomy" id="2864872"/>
    <lineage>
        <taxon>Bacteria</taxon>
        <taxon>Pseudomonadati</taxon>
        <taxon>Pseudomonadota</taxon>
        <taxon>Gammaproteobacteria</taxon>
        <taxon>Alteromonadales</taxon>
        <taxon>Shewanellaceae</taxon>
        <taxon>Shewanella</taxon>
    </lineage>
</organism>